<gene>
    <name evidence="3" type="ordered locus">HCH_05543</name>
</gene>
<keyword evidence="2" id="KW-1133">Transmembrane helix</keyword>
<dbReference type="OrthoDB" id="5524449at2"/>
<reference evidence="3 4" key="1">
    <citation type="journal article" date="2005" name="Nucleic Acids Res.">
        <title>Genomic blueprint of Hahella chejuensis, a marine microbe producing an algicidal agent.</title>
        <authorList>
            <person name="Jeong H."/>
            <person name="Yim J.H."/>
            <person name="Lee C."/>
            <person name="Choi S.-H."/>
            <person name="Park Y.K."/>
            <person name="Yoon S.H."/>
            <person name="Hur C.-G."/>
            <person name="Kang H.-Y."/>
            <person name="Kim D."/>
            <person name="Lee H.H."/>
            <person name="Park K.H."/>
            <person name="Park S.-H."/>
            <person name="Park H.-S."/>
            <person name="Lee H.K."/>
            <person name="Oh T.K."/>
            <person name="Kim J.F."/>
        </authorList>
    </citation>
    <scope>NUCLEOTIDE SEQUENCE [LARGE SCALE GENOMIC DNA]</scope>
    <source>
        <strain evidence="3 4">KCTC 2396</strain>
    </source>
</reference>
<keyword evidence="2" id="KW-0812">Transmembrane</keyword>
<dbReference type="SUPFAM" id="SSF46565">
    <property type="entry name" value="Chaperone J-domain"/>
    <property type="match status" value="1"/>
</dbReference>
<dbReference type="EMBL" id="CP000155">
    <property type="protein sequence ID" value="ABC32204.1"/>
    <property type="molecule type" value="Genomic_DNA"/>
</dbReference>
<accession>Q2SAX0</accession>
<dbReference type="RefSeq" id="WP_011399267.1">
    <property type="nucleotide sequence ID" value="NC_007645.1"/>
</dbReference>
<evidence type="ECO:0000256" key="1">
    <source>
        <dbReference type="ARBA" id="ARBA00023186"/>
    </source>
</evidence>
<sequence>MNCWAVLGIEATQDKKSIKRAYAKLLKQIDVSQEPDKFQQLREAYDYALYYAESGAADLRATPDMAASDADERRADILRQTTVEAPELSYTTVTSDNLHTASAQPSPMSPAQEAEPEFDPYREAHFIMERVAAVFDDPQARKDTAQWRAALSVDAIEDFEVRDIVRYDMFAFVVSKLDVGDWNAISKKPITRDVIQYLNHVFHWTDSELELSQHFEPQEINMVMYEIHGFKGLALDRQSDVEKPPRPIWMQVLGWLVVISCFTSIFSMFTK</sequence>
<organism evidence="3 4">
    <name type="scientific">Hahella chejuensis (strain KCTC 2396)</name>
    <dbReference type="NCBI Taxonomy" id="349521"/>
    <lineage>
        <taxon>Bacteria</taxon>
        <taxon>Pseudomonadati</taxon>
        <taxon>Pseudomonadota</taxon>
        <taxon>Gammaproteobacteria</taxon>
        <taxon>Oceanospirillales</taxon>
        <taxon>Hahellaceae</taxon>
        <taxon>Hahella</taxon>
    </lineage>
</organism>
<dbReference type="HOGENOM" id="CLU_1193690_0_0_6"/>
<dbReference type="STRING" id="349521.HCH_05543"/>
<proteinExistence type="predicted"/>
<dbReference type="Proteomes" id="UP000000238">
    <property type="component" value="Chromosome"/>
</dbReference>
<dbReference type="CDD" id="cd06257">
    <property type="entry name" value="DnaJ"/>
    <property type="match status" value="1"/>
</dbReference>
<evidence type="ECO:0000313" key="4">
    <source>
        <dbReference type="Proteomes" id="UP000000238"/>
    </source>
</evidence>
<evidence type="ECO:0000313" key="3">
    <source>
        <dbReference type="EMBL" id="ABC32204.1"/>
    </source>
</evidence>
<dbReference type="Gene3D" id="1.10.287.110">
    <property type="entry name" value="DnaJ domain"/>
    <property type="match status" value="1"/>
</dbReference>
<name>Q2SAX0_HAHCH</name>
<keyword evidence="1" id="KW-0143">Chaperone</keyword>
<feature type="transmembrane region" description="Helical" evidence="2">
    <location>
        <begin position="248"/>
        <end position="269"/>
    </location>
</feature>
<keyword evidence="2" id="KW-0472">Membrane</keyword>
<dbReference type="KEGG" id="hch:HCH_05543"/>
<dbReference type="InterPro" id="IPR036869">
    <property type="entry name" value="J_dom_sf"/>
</dbReference>
<keyword evidence="4" id="KW-1185">Reference proteome</keyword>
<dbReference type="eggNOG" id="COG2214">
    <property type="taxonomic scope" value="Bacteria"/>
</dbReference>
<evidence type="ECO:0000256" key="2">
    <source>
        <dbReference type="SAM" id="Phobius"/>
    </source>
</evidence>
<dbReference type="InterPro" id="IPR001623">
    <property type="entry name" value="DnaJ_domain"/>
</dbReference>
<dbReference type="AlphaFoldDB" id="Q2SAX0"/>
<protein>
    <submittedName>
        <fullName evidence="3">Protein containing DnaJ domain</fullName>
    </submittedName>
</protein>